<dbReference type="InterPro" id="IPR008538">
    <property type="entry name" value="Uma2"/>
</dbReference>
<dbReference type="EMBL" id="MKZS01000001">
    <property type="protein sequence ID" value="OLT59858.1"/>
    <property type="molecule type" value="Genomic_DNA"/>
</dbReference>
<dbReference type="CDD" id="cd06260">
    <property type="entry name" value="DUF820-like"/>
    <property type="match status" value="1"/>
</dbReference>
<proteinExistence type="predicted"/>
<dbReference type="Proteomes" id="UP000186657">
    <property type="component" value="Unassembled WGS sequence"/>
</dbReference>
<evidence type="ECO:0000313" key="2">
    <source>
        <dbReference type="EMBL" id="OLT59858.1"/>
    </source>
</evidence>
<protein>
    <recommendedName>
        <fullName evidence="1">Putative restriction endonuclease domain-containing protein</fullName>
    </recommendedName>
</protein>
<dbReference type="RefSeq" id="WP_075899582.1">
    <property type="nucleotide sequence ID" value="NZ_MKZS01000001.1"/>
</dbReference>
<evidence type="ECO:0000259" key="1">
    <source>
        <dbReference type="Pfam" id="PF05685"/>
    </source>
</evidence>
<dbReference type="InterPro" id="IPR012296">
    <property type="entry name" value="Nuclease_put_TT1808"/>
</dbReference>
<name>A0A1U7N1M6_9CYAN</name>
<dbReference type="AlphaFoldDB" id="A0A1U7N1M6"/>
<reference evidence="2 3" key="1">
    <citation type="submission" date="2016-10" db="EMBL/GenBank/DDBJ databases">
        <title>Comparative genomics uncovers the prolific and rare metabolic potential of the cyanobacterial genus Moorea.</title>
        <authorList>
            <person name="Leao T."/>
            <person name="Castelao G."/>
            <person name="Korobeynikov A."/>
            <person name="Monroe E.A."/>
            <person name="Podell S."/>
            <person name="Glukhov E."/>
            <person name="Allen E."/>
            <person name="Gerwick W.H."/>
            <person name="Gerwick L."/>
        </authorList>
    </citation>
    <scope>NUCLEOTIDE SEQUENCE [LARGE SCALE GENOMIC DNA]</scope>
    <source>
        <strain evidence="2 3">PNG5-198</strain>
    </source>
</reference>
<gene>
    <name evidence="2" type="ORF">BJP37_13345</name>
</gene>
<dbReference type="PANTHER" id="PTHR47152:SF1">
    <property type="entry name" value="SLL1186 PROTEIN"/>
    <property type="match status" value="1"/>
</dbReference>
<keyword evidence="3" id="KW-1185">Reference proteome</keyword>
<comment type="caution">
    <text evidence="2">The sequence shown here is derived from an EMBL/GenBank/DDBJ whole genome shotgun (WGS) entry which is preliminary data.</text>
</comment>
<dbReference type="Pfam" id="PF05685">
    <property type="entry name" value="Uma2"/>
    <property type="match status" value="1"/>
</dbReference>
<dbReference type="PANTHER" id="PTHR47152">
    <property type="entry name" value="SLR2084 PROTEIN-RELATED"/>
    <property type="match status" value="1"/>
</dbReference>
<organism evidence="2 3">
    <name type="scientific">Moorena bouillonii PNG</name>
    <dbReference type="NCBI Taxonomy" id="568701"/>
    <lineage>
        <taxon>Bacteria</taxon>
        <taxon>Bacillati</taxon>
        <taxon>Cyanobacteriota</taxon>
        <taxon>Cyanophyceae</taxon>
        <taxon>Coleofasciculales</taxon>
        <taxon>Coleofasciculaceae</taxon>
        <taxon>Moorena</taxon>
    </lineage>
</organism>
<accession>A0A1U7N1M6</accession>
<sequence length="229" mass="25786">MVTLQLRQLSLPPGQRILLTDVSWSKFEEILEELGEKRANRVAYYQNQLEIRMPLPEHEFDKEIIGDMVKILLEELEFNRECYGSTTFKRKDMAAGIEPDNCFYIQNYRLMIGKRRLDLSSDPPPDIAIEVDVTSKTQLSAYEALGVPELWQFSKGSLKINVLQAGKGGSYVESSLSPTFPNFPIIEGVEQFVQMSLTQGSSAALRAFRKRCSAVLGVPPMSDCIKTVG</sequence>
<dbReference type="Gene3D" id="3.90.1570.10">
    <property type="entry name" value="tt1808, chain A"/>
    <property type="match status" value="1"/>
</dbReference>
<evidence type="ECO:0000313" key="3">
    <source>
        <dbReference type="Proteomes" id="UP000186657"/>
    </source>
</evidence>
<feature type="domain" description="Putative restriction endonuclease" evidence="1">
    <location>
        <begin position="27"/>
        <end position="177"/>
    </location>
</feature>